<keyword evidence="7 13" id="KW-0274">FAD</keyword>
<dbReference type="Pfam" id="PF02738">
    <property type="entry name" value="MoCoBD_1"/>
    <property type="match status" value="1"/>
</dbReference>
<evidence type="ECO:0000256" key="3">
    <source>
        <dbReference type="ARBA" id="ARBA00022505"/>
    </source>
</evidence>
<dbReference type="PROSITE" id="PS00559">
    <property type="entry name" value="MOLYBDOPTERIN_EUK"/>
    <property type="match status" value="1"/>
</dbReference>
<evidence type="ECO:0000256" key="6">
    <source>
        <dbReference type="ARBA" id="ARBA00022723"/>
    </source>
</evidence>
<evidence type="ECO:0000256" key="10">
    <source>
        <dbReference type="ARBA" id="ARBA00023014"/>
    </source>
</evidence>
<name>A0A5C3FAC4_9BASI</name>
<feature type="region of interest" description="Disordered" evidence="15">
    <location>
        <begin position="209"/>
        <end position="254"/>
    </location>
</feature>
<dbReference type="SMART" id="SM01092">
    <property type="entry name" value="CO_deh_flav_C"/>
    <property type="match status" value="1"/>
</dbReference>
<feature type="region of interest" description="Disordered" evidence="15">
    <location>
        <begin position="688"/>
        <end position="708"/>
    </location>
</feature>
<feature type="binding site" evidence="13">
    <location>
        <position position="475"/>
    </location>
    <ligand>
        <name>FAD</name>
        <dbReference type="ChEBI" id="CHEBI:57692"/>
    </ligand>
</feature>
<dbReference type="PROSITE" id="PS51387">
    <property type="entry name" value="FAD_PCMH"/>
    <property type="match status" value="1"/>
</dbReference>
<dbReference type="SUPFAM" id="SSF47741">
    <property type="entry name" value="CO dehydrogenase ISP C-domain like"/>
    <property type="match status" value="1"/>
</dbReference>
<evidence type="ECO:0000256" key="15">
    <source>
        <dbReference type="SAM" id="MobiDB-lite"/>
    </source>
</evidence>
<dbReference type="InterPro" id="IPR046867">
    <property type="entry name" value="AldOxase/xan_DH_MoCoBD2"/>
</dbReference>
<keyword evidence="4" id="KW-0285">Flavoprotein</keyword>
<dbReference type="InterPro" id="IPR036683">
    <property type="entry name" value="CO_DH_flav_C_dom_sf"/>
</dbReference>
<evidence type="ECO:0000256" key="11">
    <source>
        <dbReference type="ARBA" id="ARBA00034078"/>
    </source>
</evidence>
<dbReference type="PROSITE" id="PS00197">
    <property type="entry name" value="2FE2S_FER_1"/>
    <property type="match status" value="1"/>
</dbReference>
<feature type="binding site" evidence="13">
    <location>
        <position position="1189"/>
    </location>
    <ligand>
        <name>substrate</name>
    </ligand>
</feature>
<evidence type="ECO:0000256" key="8">
    <source>
        <dbReference type="ARBA" id="ARBA00023002"/>
    </source>
</evidence>
<dbReference type="InterPro" id="IPR000674">
    <property type="entry name" value="Ald_Oxase/Xan_DH_a/b"/>
</dbReference>
<dbReference type="SUPFAM" id="SSF54292">
    <property type="entry name" value="2Fe-2S ferredoxin-like"/>
    <property type="match status" value="1"/>
</dbReference>
<protein>
    <submittedName>
        <fullName evidence="18">Probable xanthine dehydrogenase</fullName>
    </submittedName>
</protein>
<dbReference type="GO" id="GO:0051537">
    <property type="term" value="F:2 iron, 2 sulfur cluster binding"/>
    <property type="evidence" value="ECO:0007669"/>
    <property type="project" value="UniProtKB-KW"/>
</dbReference>
<feature type="binding site" evidence="13">
    <location>
        <position position="1059"/>
    </location>
    <ligand>
        <name>substrate</name>
    </ligand>
</feature>
<dbReference type="Pfam" id="PF03450">
    <property type="entry name" value="CO_deh_flav_C"/>
    <property type="match status" value="1"/>
</dbReference>
<evidence type="ECO:0000256" key="5">
    <source>
        <dbReference type="ARBA" id="ARBA00022714"/>
    </source>
</evidence>
<feature type="binding site" evidence="14">
    <location>
        <position position="152"/>
    </location>
    <ligand>
        <name>[2Fe-2S] cluster</name>
        <dbReference type="ChEBI" id="CHEBI:190135"/>
        <label>2</label>
    </ligand>
</feature>
<dbReference type="OrthoDB" id="8300278at2759"/>
<dbReference type="Gene3D" id="3.10.20.30">
    <property type="match status" value="1"/>
</dbReference>
<dbReference type="InterPro" id="IPR005107">
    <property type="entry name" value="CO_DH_flav_C"/>
</dbReference>
<dbReference type="Gene3D" id="3.30.390.50">
    <property type="entry name" value="CO dehydrogenase flavoprotein, C-terminal domain"/>
    <property type="match status" value="1"/>
</dbReference>
<dbReference type="InterPro" id="IPR036856">
    <property type="entry name" value="Ald_Oxase/Xan_DH_a/b_sf"/>
</dbReference>
<dbReference type="Pfam" id="PF00941">
    <property type="entry name" value="FAD_binding_5"/>
    <property type="match status" value="1"/>
</dbReference>
<comment type="similarity">
    <text evidence="2">Belongs to the xanthine dehydrogenase family.</text>
</comment>
<keyword evidence="10 14" id="KW-0411">Iron-sulfur</keyword>
<feature type="binding site" evidence="14">
    <location>
        <position position="71"/>
    </location>
    <ligand>
        <name>[2Fe-2S] cluster</name>
        <dbReference type="ChEBI" id="CHEBI:190135"/>
        <label>1</label>
    </ligand>
</feature>
<feature type="binding site" evidence="14">
    <location>
        <position position="1259"/>
    </location>
    <ligand>
        <name>Mo-molybdopterin</name>
        <dbReference type="ChEBI" id="CHEBI:71302"/>
    </ligand>
    <ligandPart>
        <name>Mo</name>
        <dbReference type="ChEBI" id="CHEBI:28685"/>
    </ligandPart>
</feature>
<reference evidence="18 19" key="1">
    <citation type="submission" date="2018-03" db="EMBL/GenBank/DDBJ databases">
        <authorList>
            <person name="Guldener U."/>
        </authorList>
    </citation>
    <scope>NUCLEOTIDE SEQUENCE [LARGE SCALE GENOMIC DNA]</scope>
    <source>
        <strain evidence="18 19">DAOM196992</strain>
    </source>
</reference>
<dbReference type="InterPro" id="IPR016167">
    <property type="entry name" value="FAD-bd_PCMH_sub1"/>
</dbReference>
<dbReference type="InterPro" id="IPR008274">
    <property type="entry name" value="AldOxase/xan_DH_MoCoBD1"/>
</dbReference>
<dbReference type="PROSITE" id="PS51085">
    <property type="entry name" value="2FE2S_FER_2"/>
    <property type="match status" value="1"/>
</dbReference>
<evidence type="ECO:0000256" key="9">
    <source>
        <dbReference type="ARBA" id="ARBA00023004"/>
    </source>
</evidence>
<dbReference type="PANTHER" id="PTHR45444">
    <property type="entry name" value="XANTHINE DEHYDROGENASE"/>
    <property type="match status" value="1"/>
</dbReference>
<gene>
    <name evidence="18" type="ORF">PSFLO_06107</name>
</gene>
<comment type="cofactor">
    <cofactor evidence="1 13">
        <name>FAD</name>
        <dbReference type="ChEBI" id="CHEBI:57692"/>
    </cofactor>
</comment>
<dbReference type="InterPro" id="IPR022407">
    <property type="entry name" value="OxRdtase_Mopterin_BS"/>
</dbReference>
<dbReference type="InterPro" id="IPR002346">
    <property type="entry name" value="Mopterin_DH_FAD-bd"/>
</dbReference>
<feature type="binding site" evidence="14">
    <location>
        <position position="155"/>
    </location>
    <ligand>
        <name>[2Fe-2S] cluster</name>
        <dbReference type="ChEBI" id="CHEBI:190135"/>
        <label>2</label>
    </ligand>
</feature>
<dbReference type="SUPFAM" id="SSF56176">
    <property type="entry name" value="FAD-binding/transporter-associated domain-like"/>
    <property type="match status" value="1"/>
</dbReference>
<sequence length="1538" mass="166159">MPVPVASSSVAFETRSVEGFTVPASFEPASRLTFTVNRTRYQLSAQRGDDLDVTLLDFVRSKGFTGTKLGCGEGGCGACTVVVGRRKASSDSIDPAGPAQSSAPYRYKSVNACLLPLVAVHGCHVLTVEGIGSSSDPHPIQERIGKMFGSQCGFCTPGIVMSLYATVRNGYGNLSEEDIEHSLDGCLCRCTGYRPILDAAKTFATVKKSRSEVEPSASSSSSSSGSPSSAPSTPANGNGSDSPVTTPDEDDGEQDDVMDLAMRQGCPKGDECCQVKGGGGGGGCGAKAAGDEHIHTTREARQMGFDRTTFKPYEPRSEPIFPPYLAKGGAAFDAQDLVFVEELAEPDEDAYEGDELEERRRLHADAVRQVWLRPGSLESLVRCMALYADAGAKIRSGNTETGIEVKFKHLRYKVSIFVSDHIRQLATYRADDAGLSVGANLPLTDLVQRLRAERTEAGSYRRTVQMAIMDNLRYFASNQIRNVATLAGNIATASPISDLNPIWVAVGATLYYIDPAADGPPLEERSVNMRDFFLGYRKTALPPGAILTRLFVPWADGLGGDGDRRTCTFIHAFKQSKRKDDDIAIVNGCLRISIDARDRTITDATLAYGGMGPTTMQSRATQQLLVGKRFADPATLDEALDCLSRTDFPLSYGVPGGMPVYRKSLALGFLARFWGIVHKELAQRLGEGGEADATKTATAPATGSAGLGPWTSARLEEMAASTLTRPVTHGSQDFEDVAVKQPPVGSSMPHLSAMKQVTGEAVYIDDMPPVADELHAGLVLSQRAHARLVSVDASEALRMPGVVDYITRTDIPAAGSNIWNPPAMDEVFFAEDEVHCVGQLIGVVVAGTKKQAQAAARKVRVEYEDLPHILTIDEAIAADSFFRPRPVIHRGCDASEPWQQERGDGGGVLEGETRMGGQEHFYLETNACLVVPGREDSEVEVFSSTQNPSETQIFCASILGVPNNRVVTRTKRLGGGFGGKETRTIALAAPLTLAAKKVGRPVRCMLDRDEDMLTSGQRHPFHAKWKVAFAADGRLERLEARVYNNGGWSQDLSQAILERAMFHIDNCYNIPHLRVEGRICRTHTMSNTAFRGFGGPQGMFICEDIVSKVAARLAMRPEAIRERNLYAEGDATHFGQKLVDWNVPALWDQVKRQGDYEARRAAVDRFNAEHRFRKRGLALVPTKFGISFTALMLNQASALIHVYHHDGSVLFSHGGTEMGQGLHTKMAQVVATELGIDIGMVHLMETNTSHAANTSATAASASSDLNGMALKDACDQLNARLAPFRDAAAAGPDGLRPDEAWKKAVHDAYFARVPLSAVGHYKTPDIGYNWATGTGRPFFYFTQGAAISEVEVDVVTGDCKISRADIHMDIGRSINPSIDVGQIEGAFTQGFGLTTTEETLFLQNGQLATRGPGNYKIPAFLDTPSDLRISFLKGPERKLDHLRTIQSSKGVGEPPLFLGCSVFFAIRDAITAYRSQQQHGQSDGSTPTAAAAAADFDLVSPATPERIRCACDDAILEKARHGTAKKSDDEKSFFVAIS</sequence>
<dbReference type="InterPro" id="IPR016166">
    <property type="entry name" value="FAD-bd_PCMH"/>
</dbReference>
<accession>A0A5C3FAC4</accession>
<feature type="active site" description="Proton acceptor" evidence="12">
    <location>
        <position position="1453"/>
    </location>
</feature>
<dbReference type="InterPro" id="IPR036884">
    <property type="entry name" value="2Fe-2S-bd_dom_sf"/>
</dbReference>
<feature type="binding site" evidence="14">
    <location>
        <position position="79"/>
    </location>
    <ligand>
        <name>[2Fe-2S] cluster</name>
        <dbReference type="ChEBI" id="CHEBI:190135"/>
        <label>1</label>
    </ligand>
</feature>
<dbReference type="Pfam" id="PF00111">
    <property type="entry name" value="Fer2"/>
    <property type="match status" value="1"/>
</dbReference>
<dbReference type="GO" id="GO:0005506">
    <property type="term" value="F:iron ion binding"/>
    <property type="evidence" value="ECO:0007669"/>
    <property type="project" value="InterPro"/>
</dbReference>
<evidence type="ECO:0000256" key="7">
    <source>
        <dbReference type="ARBA" id="ARBA00022827"/>
    </source>
</evidence>
<dbReference type="InterPro" id="IPR037165">
    <property type="entry name" value="AldOxase/xan_DH_Mopterin-bd_sf"/>
</dbReference>
<dbReference type="FunFam" id="3.30.365.10:FF:000001">
    <property type="entry name" value="Xanthine dehydrogenase oxidase"/>
    <property type="match status" value="1"/>
</dbReference>
<comment type="cofactor">
    <cofactor evidence="11">
        <name>[2Fe-2S] cluster</name>
        <dbReference type="ChEBI" id="CHEBI:190135"/>
    </cofactor>
</comment>
<dbReference type="Gene3D" id="1.10.150.120">
    <property type="entry name" value="[2Fe-2S]-binding domain"/>
    <property type="match status" value="1"/>
</dbReference>
<feature type="compositionally biased region" description="Low complexity" evidence="15">
    <location>
        <begin position="694"/>
        <end position="704"/>
    </location>
</feature>
<comment type="cofactor">
    <cofactor evidence="14">
        <name>Mo-molybdopterin</name>
        <dbReference type="ChEBI" id="CHEBI:71302"/>
    </cofactor>
    <text evidence="14">Binds 1 Mo-molybdopterin (Mo-MPT) cofactor per subunit.</text>
</comment>
<feature type="binding site" evidence="13">
    <location>
        <position position="1093"/>
    </location>
    <ligand>
        <name>substrate</name>
    </ligand>
</feature>
<dbReference type="FunFam" id="3.90.1170.50:FF:000001">
    <property type="entry name" value="Aldehyde oxidase 1"/>
    <property type="match status" value="1"/>
</dbReference>
<evidence type="ECO:0000313" key="19">
    <source>
        <dbReference type="Proteomes" id="UP000323386"/>
    </source>
</evidence>
<dbReference type="PIRSF" id="PIRSF000127">
    <property type="entry name" value="Xanthine_DH"/>
    <property type="match status" value="1"/>
</dbReference>
<dbReference type="Pfam" id="PF01799">
    <property type="entry name" value="Fer2_2"/>
    <property type="match status" value="1"/>
</dbReference>
<dbReference type="SMART" id="SM01008">
    <property type="entry name" value="Ald_Xan_dh_C"/>
    <property type="match status" value="1"/>
</dbReference>
<dbReference type="FunFam" id="3.30.465.10:FF:000004">
    <property type="entry name" value="Xanthine dehydrogenase/oxidase"/>
    <property type="match status" value="1"/>
</dbReference>
<dbReference type="Gene3D" id="3.30.43.10">
    <property type="entry name" value="Uridine Diphospho-n-acetylenolpyruvylglucosamine Reductase, domain 2"/>
    <property type="match status" value="1"/>
</dbReference>
<keyword evidence="3 14" id="KW-0500">Molybdenum</keyword>
<dbReference type="InterPro" id="IPR016169">
    <property type="entry name" value="FAD-bd_PCMH_sub2"/>
</dbReference>
<comment type="cofactor">
    <cofactor evidence="14">
        <name>[2Fe-2S] cluster</name>
        <dbReference type="ChEBI" id="CHEBI:190135"/>
    </cofactor>
    <text evidence="14">Binds 2 [2Fe-2S] clusters.</text>
</comment>
<dbReference type="Pfam" id="PF01315">
    <property type="entry name" value="Ald_Xan_dh_C"/>
    <property type="match status" value="1"/>
</dbReference>
<feature type="binding site" evidence="14">
    <location>
        <position position="190"/>
    </location>
    <ligand>
        <name>[2Fe-2S] cluster</name>
        <dbReference type="ChEBI" id="CHEBI:190135"/>
        <label>2</label>
    </ligand>
</feature>
<dbReference type="Proteomes" id="UP000323386">
    <property type="component" value="Unassembled WGS sequence"/>
</dbReference>
<feature type="binding site" evidence="14">
    <location>
        <position position="946"/>
    </location>
    <ligand>
        <name>Mo-molybdopterin</name>
        <dbReference type="ChEBI" id="CHEBI:71302"/>
    </ligand>
    <ligandPart>
        <name>Mo</name>
        <dbReference type="ChEBI" id="CHEBI:28685"/>
    </ligandPart>
</feature>
<feature type="domain" description="FAD-binding PCMH-type" evidence="17">
    <location>
        <begin position="364"/>
        <end position="557"/>
    </location>
</feature>
<keyword evidence="6 14" id="KW-0479">Metal-binding</keyword>
<dbReference type="GO" id="GO:0043546">
    <property type="term" value="F:molybdopterin cofactor binding"/>
    <property type="evidence" value="ECO:0007669"/>
    <property type="project" value="InterPro"/>
</dbReference>
<evidence type="ECO:0000256" key="1">
    <source>
        <dbReference type="ARBA" id="ARBA00001974"/>
    </source>
</evidence>
<dbReference type="InterPro" id="IPR036010">
    <property type="entry name" value="2Fe-2S_ferredoxin-like_sf"/>
</dbReference>
<dbReference type="InterPro" id="IPR012675">
    <property type="entry name" value="Beta-grasp_dom_sf"/>
</dbReference>
<dbReference type="FunFam" id="3.30.365.10:FF:000004">
    <property type="entry name" value="Xanthine dehydrogenase oxidase"/>
    <property type="match status" value="1"/>
</dbReference>
<keyword evidence="8" id="KW-0560">Oxidoreductase</keyword>
<dbReference type="SUPFAM" id="SSF54665">
    <property type="entry name" value="CO dehydrogenase molybdoprotein N-domain-like"/>
    <property type="match status" value="1"/>
</dbReference>
<dbReference type="PANTHER" id="PTHR45444:SF3">
    <property type="entry name" value="XANTHINE DEHYDROGENASE"/>
    <property type="match status" value="1"/>
</dbReference>
<dbReference type="InterPro" id="IPR016208">
    <property type="entry name" value="Ald_Oxase/xanthine_DH-like"/>
</dbReference>
<feature type="binding site" evidence="13">
    <location>
        <position position="574"/>
    </location>
    <ligand>
        <name>FAD</name>
        <dbReference type="ChEBI" id="CHEBI:57692"/>
    </ligand>
</feature>
<feature type="binding site" evidence="14">
    <location>
        <position position="76"/>
    </location>
    <ligand>
        <name>[2Fe-2S] cluster</name>
        <dbReference type="ChEBI" id="CHEBI:190135"/>
        <label>1</label>
    </ligand>
</feature>
<dbReference type="Gene3D" id="3.90.1170.50">
    <property type="entry name" value="Aldehyde oxidase/xanthine dehydrogenase, a/b hammerhead"/>
    <property type="match status" value="1"/>
</dbReference>
<evidence type="ECO:0000256" key="12">
    <source>
        <dbReference type="PIRSR" id="PIRSR000127-1"/>
    </source>
</evidence>
<dbReference type="EMBL" id="OOIP01000021">
    <property type="protein sequence ID" value="SPO40625.1"/>
    <property type="molecule type" value="Genomic_DNA"/>
</dbReference>
<dbReference type="InterPro" id="IPR036318">
    <property type="entry name" value="FAD-bd_PCMH-like_sf"/>
</dbReference>
<dbReference type="InterPro" id="IPR002888">
    <property type="entry name" value="2Fe-2S-bd"/>
</dbReference>
<dbReference type="Gene3D" id="3.30.465.10">
    <property type="match status" value="1"/>
</dbReference>
<dbReference type="GO" id="GO:0071949">
    <property type="term" value="F:FAD binding"/>
    <property type="evidence" value="ECO:0007669"/>
    <property type="project" value="InterPro"/>
</dbReference>
<dbReference type="GO" id="GO:0016491">
    <property type="term" value="F:oxidoreductase activity"/>
    <property type="evidence" value="ECO:0007669"/>
    <property type="project" value="UniProtKB-KW"/>
</dbReference>
<feature type="binding site" evidence="14">
    <location>
        <position position="977"/>
    </location>
    <ligand>
        <name>Mo-molybdopterin</name>
        <dbReference type="ChEBI" id="CHEBI:71302"/>
    </ligand>
    <ligandPart>
        <name>Mo</name>
        <dbReference type="ChEBI" id="CHEBI:28685"/>
    </ligandPart>
</feature>
<keyword evidence="5 14" id="KW-0001">2Fe-2S</keyword>
<feature type="binding site" evidence="13">
    <location>
        <position position="498"/>
    </location>
    <ligand>
        <name>FAD</name>
        <dbReference type="ChEBI" id="CHEBI:57692"/>
    </ligand>
</feature>
<dbReference type="SUPFAM" id="SSF55447">
    <property type="entry name" value="CO dehydrogenase flavoprotein C-terminal domain-like"/>
    <property type="match status" value="1"/>
</dbReference>
<evidence type="ECO:0000256" key="13">
    <source>
        <dbReference type="PIRSR" id="PIRSR000127-2"/>
    </source>
</evidence>
<evidence type="ECO:0000256" key="4">
    <source>
        <dbReference type="ARBA" id="ARBA00022630"/>
    </source>
</evidence>
<feature type="domain" description="2Fe-2S ferredoxin-type" evidence="16">
    <location>
        <begin position="30"/>
        <end position="131"/>
    </location>
</feature>
<evidence type="ECO:0000259" key="16">
    <source>
        <dbReference type="PROSITE" id="PS51085"/>
    </source>
</evidence>
<evidence type="ECO:0000256" key="14">
    <source>
        <dbReference type="PIRSR" id="PIRSR000127-3"/>
    </source>
</evidence>
<dbReference type="SUPFAM" id="SSF56003">
    <property type="entry name" value="Molybdenum cofactor-binding domain"/>
    <property type="match status" value="1"/>
</dbReference>
<feature type="binding site" evidence="13">
    <location>
        <position position="981"/>
    </location>
    <ligand>
        <name>substrate</name>
    </ligand>
</feature>
<dbReference type="Pfam" id="PF20256">
    <property type="entry name" value="MoCoBD_2"/>
    <property type="match status" value="1"/>
</dbReference>
<dbReference type="Gene3D" id="3.30.365.10">
    <property type="entry name" value="Aldehyde oxidase/xanthine dehydrogenase, molybdopterin binding domain"/>
    <property type="match status" value="4"/>
</dbReference>
<dbReference type="InterPro" id="IPR006058">
    <property type="entry name" value="2Fe2S_fd_BS"/>
</dbReference>
<feature type="binding site" evidence="14">
    <location>
        <position position="1091"/>
    </location>
    <ligand>
        <name>Mo-molybdopterin</name>
        <dbReference type="ChEBI" id="CHEBI:71302"/>
    </ligand>
    <ligandPart>
        <name>Mo</name>
        <dbReference type="ChEBI" id="CHEBI:28685"/>
    </ligandPart>
</feature>
<feature type="binding site" evidence="14">
    <location>
        <position position="188"/>
    </location>
    <ligand>
        <name>[2Fe-2S] cluster</name>
        <dbReference type="ChEBI" id="CHEBI:190135"/>
        <label>2</label>
    </ligand>
</feature>
<dbReference type="InterPro" id="IPR001041">
    <property type="entry name" value="2Fe-2S_ferredoxin-type"/>
</dbReference>
<feature type="compositionally biased region" description="Polar residues" evidence="15">
    <location>
        <begin position="236"/>
        <end position="245"/>
    </location>
</feature>
<keyword evidence="9 14" id="KW-0408">Iron</keyword>
<feature type="compositionally biased region" description="Low complexity" evidence="15">
    <location>
        <begin position="215"/>
        <end position="235"/>
    </location>
</feature>
<evidence type="ECO:0000259" key="17">
    <source>
        <dbReference type="PROSITE" id="PS51387"/>
    </source>
</evidence>
<keyword evidence="19" id="KW-1185">Reference proteome</keyword>
<dbReference type="FunFam" id="3.30.365.10:FF:000003">
    <property type="entry name" value="Aldehyde oxidase 1"/>
    <property type="match status" value="1"/>
</dbReference>
<evidence type="ECO:0000313" key="18">
    <source>
        <dbReference type="EMBL" id="SPO40625.1"/>
    </source>
</evidence>
<feature type="binding site" evidence="14">
    <location>
        <position position="113"/>
    </location>
    <ligand>
        <name>[2Fe-2S] cluster</name>
        <dbReference type="ChEBI" id="CHEBI:190135"/>
        <label>1</label>
    </ligand>
</feature>
<proteinExistence type="inferred from homology"/>
<evidence type="ECO:0000256" key="2">
    <source>
        <dbReference type="ARBA" id="ARBA00006849"/>
    </source>
</evidence>
<feature type="binding site" evidence="13">
    <location>
        <position position="547"/>
    </location>
    <ligand>
        <name>FAD</name>
        <dbReference type="ChEBI" id="CHEBI:57692"/>
    </ligand>
</feature>
<organism evidence="18 19">
    <name type="scientific">Pseudozyma flocculosa</name>
    <dbReference type="NCBI Taxonomy" id="84751"/>
    <lineage>
        <taxon>Eukaryota</taxon>
        <taxon>Fungi</taxon>
        <taxon>Dikarya</taxon>
        <taxon>Basidiomycota</taxon>
        <taxon>Ustilaginomycotina</taxon>
        <taxon>Ustilaginomycetes</taxon>
        <taxon>Ustilaginales</taxon>
        <taxon>Ustilaginaceae</taxon>
        <taxon>Pseudozyma</taxon>
    </lineage>
</organism>